<name>A0AAD7Q2H9_QUISA</name>
<accession>A0AAD7Q2H9</accession>
<reference evidence="6" key="1">
    <citation type="journal article" date="2023" name="Science">
        <title>Elucidation of the pathway for biosynthesis of saponin adjuvants from the soapbark tree.</title>
        <authorList>
            <person name="Reed J."/>
            <person name="Orme A."/>
            <person name="El-Demerdash A."/>
            <person name="Owen C."/>
            <person name="Martin L.B.B."/>
            <person name="Misra R.C."/>
            <person name="Kikuchi S."/>
            <person name="Rejzek M."/>
            <person name="Martin A.C."/>
            <person name="Harkess A."/>
            <person name="Leebens-Mack J."/>
            <person name="Louveau T."/>
            <person name="Stephenson M.J."/>
            <person name="Osbourn A."/>
        </authorList>
    </citation>
    <scope>NUCLEOTIDE SEQUENCE</scope>
    <source>
        <strain evidence="6">S10</strain>
    </source>
</reference>
<dbReference type="EMBL" id="JARAOO010000003">
    <property type="protein sequence ID" value="KAJ7973683.1"/>
    <property type="molecule type" value="Genomic_DNA"/>
</dbReference>
<feature type="domain" description="FLZ-type" evidence="5">
    <location>
        <begin position="194"/>
        <end position="237"/>
    </location>
</feature>
<evidence type="ECO:0000259" key="5">
    <source>
        <dbReference type="PROSITE" id="PS51795"/>
    </source>
</evidence>
<evidence type="ECO:0000256" key="3">
    <source>
        <dbReference type="ARBA" id="ARBA00022771"/>
    </source>
</evidence>
<proteinExistence type="inferred from homology"/>
<dbReference type="GO" id="GO:0008270">
    <property type="term" value="F:zinc ion binding"/>
    <property type="evidence" value="ECO:0007669"/>
    <property type="project" value="UniProtKB-KW"/>
</dbReference>
<evidence type="ECO:0000256" key="4">
    <source>
        <dbReference type="PROSITE-ProRule" id="PRU01131"/>
    </source>
</evidence>
<organism evidence="6 7">
    <name type="scientific">Quillaja saponaria</name>
    <name type="common">Soap bark tree</name>
    <dbReference type="NCBI Taxonomy" id="32244"/>
    <lineage>
        <taxon>Eukaryota</taxon>
        <taxon>Viridiplantae</taxon>
        <taxon>Streptophyta</taxon>
        <taxon>Embryophyta</taxon>
        <taxon>Tracheophyta</taxon>
        <taxon>Spermatophyta</taxon>
        <taxon>Magnoliopsida</taxon>
        <taxon>eudicotyledons</taxon>
        <taxon>Gunneridae</taxon>
        <taxon>Pentapetalae</taxon>
        <taxon>rosids</taxon>
        <taxon>fabids</taxon>
        <taxon>Fabales</taxon>
        <taxon>Quillajaceae</taxon>
        <taxon>Quillaja</taxon>
    </lineage>
</organism>
<keyword evidence="3" id="KW-0863">Zinc-finger</keyword>
<dbReference type="Proteomes" id="UP001163823">
    <property type="component" value="Chromosome 3"/>
</dbReference>
<comment type="caution">
    <text evidence="6">The sequence shown here is derived from an EMBL/GenBank/DDBJ whole genome shotgun (WGS) entry which is preliminary data.</text>
</comment>
<gene>
    <name evidence="6" type="ORF">O6P43_003882</name>
</gene>
<protein>
    <submittedName>
        <fullName evidence="6">DUF581 domain-containing protein</fullName>
    </submittedName>
</protein>
<evidence type="ECO:0000313" key="7">
    <source>
        <dbReference type="Proteomes" id="UP001163823"/>
    </source>
</evidence>
<dbReference type="KEGG" id="qsa:O6P43_003882"/>
<dbReference type="Pfam" id="PF04570">
    <property type="entry name" value="zf-FLZ"/>
    <property type="match status" value="1"/>
</dbReference>
<dbReference type="PROSITE" id="PS51795">
    <property type="entry name" value="ZF_FLZ"/>
    <property type="match status" value="1"/>
</dbReference>
<dbReference type="AlphaFoldDB" id="A0AAD7Q2H9"/>
<dbReference type="InterPro" id="IPR044604">
    <property type="entry name" value="FLZ12/13/14"/>
</dbReference>
<evidence type="ECO:0000256" key="1">
    <source>
        <dbReference type="ARBA" id="ARBA00009374"/>
    </source>
</evidence>
<feature type="zinc finger region" description="FLZ-type" evidence="4">
    <location>
        <begin position="194"/>
        <end position="237"/>
    </location>
</feature>
<evidence type="ECO:0000256" key="2">
    <source>
        <dbReference type="ARBA" id="ARBA00022723"/>
    </source>
</evidence>
<keyword evidence="7" id="KW-1185">Reference proteome</keyword>
<comment type="similarity">
    <text evidence="1">Belongs to the FLZ family.</text>
</comment>
<keyword evidence="3" id="KW-0862">Zinc</keyword>
<keyword evidence="2" id="KW-0479">Metal-binding</keyword>
<dbReference type="PANTHER" id="PTHR47208:SF1">
    <property type="entry name" value="OS02G0174800 PROTEIN"/>
    <property type="match status" value="1"/>
</dbReference>
<dbReference type="InterPro" id="IPR007650">
    <property type="entry name" value="Zf-FLZ_dom"/>
</dbReference>
<evidence type="ECO:0000313" key="6">
    <source>
        <dbReference type="EMBL" id="KAJ7973683.1"/>
    </source>
</evidence>
<sequence length="267" mass="29530">MLECKIQKEQECTQTVGVGTISSSVKVWTVTRNENNFTLLWEVRENKLLIFPFLFPKNYWLSRPHQSCCQLEGVVGLGIVAAMTDLSDTHDAFVSNNLAVSPRSNPIPIVSKAKPVANFRGWPVDLVKNDVDEYSESYTCVISHVGNNSKKKRVYFDDKCNGTDDCTASVVTTGVFSASTVNVGEAGMEIWTTDFLSSCNLCRKQLHGLDIFIYRGEKAFCSAECRDKHISNDYYKEKCRSGAMKPLGYSMSPCSGPLVSFAGVVAA</sequence>
<dbReference type="PANTHER" id="PTHR47208">
    <property type="entry name" value="OS02G0174800 PROTEIN"/>
    <property type="match status" value="1"/>
</dbReference>